<name>A0A6G0TKH4_APHGL</name>
<comment type="caution">
    <text evidence="1">The sequence shown here is derived from an EMBL/GenBank/DDBJ whole genome shotgun (WGS) entry which is preliminary data.</text>
</comment>
<dbReference type="EMBL" id="VYZN01000034">
    <property type="protein sequence ID" value="KAE9533430.1"/>
    <property type="molecule type" value="Genomic_DNA"/>
</dbReference>
<keyword evidence="2" id="KW-1185">Reference proteome</keyword>
<gene>
    <name evidence="1" type="ORF">AGLY_009068</name>
</gene>
<sequence>MHIWLKLEASIQWPLVREPYIIHVNPGFATAENSFITLQYINTSAKQSNRDNISSIIFAKLGHKLNRTVIVIKLTLYLGRNYKYLPLCHSEVLNNPCSQTVVATLKFCSLTTQSKRVSKCQRRNTNRLPVRIHQRSPLRLNGGLCYSHIYYVPDSDYRKIAMAIQTKFGIGTSSAYR</sequence>
<accession>A0A6G0TKH4</accession>
<proteinExistence type="predicted"/>
<dbReference type="AlphaFoldDB" id="A0A6G0TKH4"/>
<evidence type="ECO:0000313" key="2">
    <source>
        <dbReference type="Proteomes" id="UP000475862"/>
    </source>
</evidence>
<reference evidence="1 2" key="1">
    <citation type="submission" date="2019-08" db="EMBL/GenBank/DDBJ databases">
        <title>The genome of the soybean aphid Biotype 1, its phylome, world population structure and adaptation to the North American continent.</title>
        <authorList>
            <person name="Giordano R."/>
            <person name="Donthu R.K."/>
            <person name="Hernandez A.G."/>
            <person name="Wright C.L."/>
            <person name="Zimin A.V."/>
        </authorList>
    </citation>
    <scope>NUCLEOTIDE SEQUENCE [LARGE SCALE GENOMIC DNA]</scope>
    <source>
        <tissue evidence="1">Whole aphids</tissue>
    </source>
</reference>
<evidence type="ECO:0000313" key="1">
    <source>
        <dbReference type="EMBL" id="KAE9533430.1"/>
    </source>
</evidence>
<protein>
    <submittedName>
        <fullName evidence="1">Uncharacterized protein</fullName>
    </submittedName>
</protein>
<dbReference type="Proteomes" id="UP000475862">
    <property type="component" value="Unassembled WGS sequence"/>
</dbReference>
<organism evidence="1 2">
    <name type="scientific">Aphis glycines</name>
    <name type="common">Soybean aphid</name>
    <dbReference type="NCBI Taxonomy" id="307491"/>
    <lineage>
        <taxon>Eukaryota</taxon>
        <taxon>Metazoa</taxon>
        <taxon>Ecdysozoa</taxon>
        <taxon>Arthropoda</taxon>
        <taxon>Hexapoda</taxon>
        <taxon>Insecta</taxon>
        <taxon>Pterygota</taxon>
        <taxon>Neoptera</taxon>
        <taxon>Paraneoptera</taxon>
        <taxon>Hemiptera</taxon>
        <taxon>Sternorrhyncha</taxon>
        <taxon>Aphidomorpha</taxon>
        <taxon>Aphidoidea</taxon>
        <taxon>Aphididae</taxon>
        <taxon>Aphidini</taxon>
        <taxon>Aphis</taxon>
        <taxon>Aphis</taxon>
    </lineage>
</organism>